<dbReference type="PANTHER" id="PTHR30341">
    <property type="entry name" value="SODIUM ION/PROTON ANTIPORTER NHAA-RELATED"/>
    <property type="match status" value="1"/>
</dbReference>
<accession>A0AAD0WJP2</accession>
<dbReference type="GO" id="GO:0005886">
    <property type="term" value="C:plasma membrane"/>
    <property type="evidence" value="ECO:0007669"/>
    <property type="project" value="UniProtKB-SubCell"/>
</dbReference>
<keyword evidence="5 7" id="KW-0472">Membrane</keyword>
<sequence>MIRLLRRFARLDAAAGITLIVATLLALLMANIPLTAMGYDKVLTTPFHVAWGEIRIHASLLHVINDGLMTLFFLMVGLEVKRELMVGALASRRQALLPVAAALGGMVVPALIYLAINAADAHTRVGWAIPTATDIAFAVGILVLLGKRVPLGLKVFLLALAIIDDLGAILVIALFYTQQLHGWALLGAALSALILAYLNWRQVMNTPAYLLVGVVVWFCVLLSGVHATLAGVVVGFLIPLRAPAGQPSPAKALEHRLSGWVAFLIIPLFAFANAGIALQGVDATQMLSPLTVGIAAGLLIGKPLGIMLFSGAVTALGLAALPAGVNFRQLSAVSVLCGIGFTMSIFITLLSFGGEADAATVLYAKLAILVTSLAAGVLGFIALRMALPAVSCHTTLPREE</sequence>
<dbReference type="NCBIfam" id="NF007112">
    <property type="entry name" value="PRK09561.1"/>
    <property type="match status" value="1"/>
</dbReference>
<feature type="transmembrane region" description="Helical" evidence="7">
    <location>
        <begin position="12"/>
        <end position="34"/>
    </location>
</feature>
<feature type="transmembrane region" description="Helical" evidence="7">
    <location>
        <begin position="182"/>
        <end position="200"/>
    </location>
</feature>
<dbReference type="NCBIfam" id="NF007111">
    <property type="entry name" value="PRK09560.1"/>
    <property type="match status" value="1"/>
</dbReference>
<gene>
    <name evidence="7 8" type="primary">nhaA</name>
    <name evidence="8" type="ORF">CKQ53_02730</name>
</gene>
<organism evidence="8 9">
    <name type="scientific">Lonsdalea britannica</name>
    <dbReference type="NCBI Taxonomy" id="1082704"/>
    <lineage>
        <taxon>Bacteria</taxon>
        <taxon>Pseudomonadati</taxon>
        <taxon>Pseudomonadota</taxon>
        <taxon>Gammaproteobacteria</taxon>
        <taxon>Enterobacterales</taxon>
        <taxon>Pectobacteriaceae</taxon>
        <taxon>Lonsdalea</taxon>
    </lineage>
</organism>
<evidence type="ECO:0000256" key="2">
    <source>
        <dbReference type="ARBA" id="ARBA00022475"/>
    </source>
</evidence>
<feature type="transmembrane region" description="Helical" evidence="7">
    <location>
        <begin position="290"/>
        <end position="320"/>
    </location>
</feature>
<keyword evidence="9" id="KW-1185">Reference proteome</keyword>
<reference evidence="8 9" key="1">
    <citation type="submission" date="2017-08" db="EMBL/GenBank/DDBJ databases">
        <title>Comparative genomics of bacteria isolated from necrotic lesions of AOD affected trees.</title>
        <authorList>
            <person name="Doonan J."/>
            <person name="Denman S."/>
            <person name="McDonald J.E."/>
        </authorList>
    </citation>
    <scope>NUCLEOTIDE SEQUENCE [LARGE SCALE GENOMIC DNA]</scope>
    <source>
        <strain evidence="8 9">477</strain>
    </source>
</reference>
<keyword evidence="7" id="KW-0915">Sodium</keyword>
<keyword evidence="4 7" id="KW-1133">Transmembrane helix</keyword>
<comment type="catalytic activity">
    <reaction evidence="7">
        <text>Na(+)(in) + 2 H(+)(out) = Na(+)(out) + 2 H(+)(in)</text>
        <dbReference type="Rhea" id="RHEA:29251"/>
        <dbReference type="ChEBI" id="CHEBI:15378"/>
        <dbReference type="ChEBI" id="CHEBI:29101"/>
    </reaction>
</comment>
<feature type="transmembrane region" description="Helical" evidence="7">
    <location>
        <begin position="127"/>
        <end position="146"/>
    </location>
</feature>
<feature type="transmembrane region" description="Helical" evidence="7">
    <location>
        <begin position="155"/>
        <end position="176"/>
    </location>
</feature>
<dbReference type="KEGG" id="lbq:CKQ53_02730"/>
<proteinExistence type="inferred from homology"/>
<feature type="transmembrane region" description="Helical" evidence="7">
    <location>
        <begin position="332"/>
        <end position="354"/>
    </location>
</feature>
<dbReference type="GO" id="GO:0006885">
    <property type="term" value="P:regulation of pH"/>
    <property type="evidence" value="ECO:0007669"/>
    <property type="project" value="UniProtKB-UniRule"/>
</dbReference>
<evidence type="ECO:0000313" key="9">
    <source>
        <dbReference type="Proteomes" id="UP000263881"/>
    </source>
</evidence>
<dbReference type="PANTHER" id="PTHR30341:SF0">
    <property type="entry name" value="NA(+)_H(+) ANTIPORTER NHAA"/>
    <property type="match status" value="1"/>
</dbReference>
<feature type="transmembrane region" description="Helical" evidence="7">
    <location>
        <begin position="209"/>
        <end position="238"/>
    </location>
</feature>
<evidence type="ECO:0000256" key="1">
    <source>
        <dbReference type="ARBA" id="ARBA00004429"/>
    </source>
</evidence>
<evidence type="ECO:0000256" key="5">
    <source>
        <dbReference type="ARBA" id="ARBA00023136"/>
    </source>
</evidence>
<evidence type="ECO:0000256" key="7">
    <source>
        <dbReference type="HAMAP-Rule" id="MF_01844"/>
    </source>
</evidence>
<keyword evidence="6 7" id="KW-0739">Sodium transport</keyword>
<feature type="transmembrane region" description="Helical" evidence="7">
    <location>
        <begin position="54"/>
        <end position="74"/>
    </location>
</feature>
<dbReference type="EMBL" id="CP023009">
    <property type="protein sequence ID" value="AXW86001.1"/>
    <property type="molecule type" value="Genomic_DNA"/>
</dbReference>
<keyword evidence="7" id="KW-0406">Ion transport</keyword>
<evidence type="ECO:0000256" key="4">
    <source>
        <dbReference type="ARBA" id="ARBA00022989"/>
    </source>
</evidence>
<dbReference type="InterPro" id="IPR004670">
    <property type="entry name" value="NhaA"/>
</dbReference>
<comment type="subcellular location">
    <subcellularLocation>
        <location evidence="1">Cell inner membrane</location>
        <topology evidence="1">Multi-pass membrane protein</topology>
    </subcellularLocation>
    <subcellularLocation>
        <location evidence="7">Cell membrane</location>
        <topology evidence="7">Multi-pass membrane protein</topology>
    </subcellularLocation>
</comment>
<keyword evidence="7" id="KW-0813">Transport</keyword>
<dbReference type="RefSeq" id="WP_118894623.1">
    <property type="nucleotide sequence ID" value="NZ_CP023009.1"/>
</dbReference>
<dbReference type="Gene3D" id="1.20.1530.10">
    <property type="entry name" value="Na+/H+ antiporter like domain"/>
    <property type="match status" value="1"/>
</dbReference>
<evidence type="ECO:0000313" key="8">
    <source>
        <dbReference type="EMBL" id="AXW86001.1"/>
    </source>
</evidence>
<keyword evidence="3 7" id="KW-0812">Transmembrane</keyword>
<protein>
    <recommendedName>
        <fullName evidence="7">Na(+)/H(+) antiporter NhaA</fullName>
    </recommendedName>
    <alternativeName>
        <fullName evidence="7">Sodium/proton antiporter NhaA</fullName>
    </alternativeName>
</protein>
<evidence type="ECO:0000256" key="6">
    <source>
        <dbReference type="ARBA" id="ARBA00023201"/>
    </source>
</evidence>
<comment type="similarity">
    <text evidence="7">Belongs to the NhaA Na(+)/H(+) (TC 2.A.33) antiporter family.</text>
</comment>
<feature type="transmembrane region" description="Helical" evidence="7">
    <location>
        <begin position="366"/>
        <end position="387"/>
    </location>
</feature>
<feature type="transmembrane region" description="Helical" evidence="7">
    <location>
        <begin position="95"/>
        <end position="115"/>
    </location>
</feature>
<dbReference type="HAMAP" id="MF_01844">
    <property type="entry name" value="NhaA"/>
    <property type="match status" value="1"/>
</dbReference>
<keyword evidence="2 7" id="KW-1003">Cell membrane</keyword>
<evidence type="ECO:0000256" key="3">
    <source>
        <dbReference type="ARBA" id="ARBA00022692"/>
    </source>
</evidence>
<dbReference type="AlphaFoldDB" id="A0AAD0WJP2"/>
<dbReference type="GO" id="GO:0015385">
    <property type="term" value="F:sodium:proton antiporter activity"/>
    <property type="evidence" value="ECO:0007669"/>
    <property type="project" value="UniProtKB-UniRule"/>
</dbReference>
<dbReference type="InterPro" id="IPR023171">
    <property type="entry name" value="Na/H_antiporter_dom_sf"/>
</dbReference>
<feature type="transmembrane region" description="Helical" evidence="7">
    <location>
        <begin position="258"/>
        <end position="278"/>
    </location>
</feature>
<name>A0AAD0WJP2_9GAMM</name>
<keyword evidence="7" id="KW-0050">Antiport</keyword>
<dbReference type="Proteomes" id="UP000263881">
    <property type="component" value="Chromosome"/>
</dbReference>
<dbReference type="NCBIfam" id="TIGR00773">
    <property type="entry name" value="NhaA"/>
    <property type="match status" value="1"/>
</dbReference>
<dbReference type="Pfam" id="PF06965">
    <property type="entry name" value="Na_H_antiport_1"/>
    <property type="match status" value="1"/>
</dbReference>
<comment type="function">
    <text evidence="7">Na(+)/H(+) antiporter that extrudes sodium in exchange for external protons.</text>
</comment>